<accession>A0ACD1ADZ7</accession>
<proteinExistence type="predicted"/>
<evidence type="ECO:0000313" key="2">
    <source>
        <dbReference type="Proteomes" id="UP000594014"/>
    </source>
</evidence>
<organism evidence="1 2">
    <name type="scientific">Anoxybacterium hadale</name>
    <dbReference type="NCBI Taxonomy" id="3408580"/>
    <lineage>
        <taxon>Bacteria</taxon>
        <taxon>Bacillati</taxon>
        <taxon>Bacillota</taxon>
        <taxon>Clostridia</taxon>
        <taxon>Peptostreptococcales</taxon>
        <taxon>Anaerovoracaceae</taxon>
        <taxon>Anoxybacterium</taxon>
    </lineage>
</organism>
<keyword evidence="2" id="KW-1185">Reference proteome</keyword>
<sequence>MKKLSLLLVVLMLLSAFLTGCGGGGAADEEKPDGSAVKSIAVEGDTIKIGVFEPTTGENGGGGMQEVLGARFANSVAPTVAIDGKEYKIELVEVDNQSDKTAAVTAAQSLISKGVVAVIGSYGSGVSIAASQTFADAGVPAIGASCTNPQVTLGNDIYFRVCFLDPFQGTVMATYATDQSFKNAAVISQNGDDYSTGLAGYFKKAFTEQGGTIVADETYQTNESDFNAILTTIKSANPDVVFIPSSITTATLILPQIRANGINAQVLAGDTWENATIISKDSVGVAFSTFFDENDTSNPVAAKFVTDFKTYLNSDPKNITYNANTDTVAAVSALGYDAYMAIYNALQSLDVSGAELNSMAIRDAIAKVSFDGVTGKISFDDNGDAIKDTAYIKTITDESVTSKEFKFIKTQSVK</sequence>
<dbReference type="Proteomes" id="UP000594014">
    <property type="component" value="Chromosome"/>
</dbReference>
<gene>
    <name evidence="1" type="ORF">FRZ06_13925</name>
</gene>
<dbReference type="EMBL" id="CP042469">
    <property type="protein sequence ID" value="QOX64365.1"/>
    <property type="molecule type" value="Genomic_DNA"/>
</dbReference>
<reference evidence="1" key="1">
    <citation type="submission" date="2019-08" db="EMBL/GenBank/DDBJ databases">
        <title>Genome sequence of Clostridiales bacterium MT110.</title>
        <authorList>
            <person name="Cao J."/>
        </authorList>
    </citation>
    <scope>NUCLEOTIDE SEQUENCE</scope>
    <source>
        <strain evidence="1">MT110</strain>
    </source>
</reference>
<evidence type="ECO:0000313" key="1">
    <source>
        <dbReference type="EMBL" id="QOX64365.1"/>
    </source>
</evidence>
<protein>
    <submittedName>
        <fullName evidence="1">ABC transporter substrate-binding protein</fullName>
    </submittedName>
</protein>
<name>A0ACD1ADZ7_9FIRM</name>